<feature type="domain" description="Response regulatory" evidence="2">
    <location>
        <begin position="5"/>
        <end position="121"/>
    </location>
</feature>
<gene>
    <name evidence="3" type="ORF">MNBD_BACTEROID07-111</name>
</gene>
<evidence type="ECO:0000259" key="2">
    <source>
        <dbReference type="PROSITE" id="PS50110"/>
    </source>
</evidence>
<organism evidence="3">
    <name type="scientific">hydrothermal vent metagenome</name>
    <dbReference type="NCBI Taxonomy" id="652676"/>
    <lineage>
        <taxon>unclassified sequences</taxon>
        <taxon>metagenomes</taxon>
        <taxon>ecological metagenomes</taxon>
    </lineage>
</organism>
<dbReference type="PROSITE" id="PS50110">
    <property type="entry name" value="RESPONSE_REGULATORY"/>
    <property type="match status" value="1"/>
</dbReference>
<keyword evidence="1" id="KW-0597">Phosphoprotein</keyword>
<dbReference type="AlphaFoldDB" id="A0A3B0UEQ9"/>
<evidence type="ECO:0000313" key="3">
    <source>
        <dbReference type="EMBL" id="VAW27600.1"/>
    </source>
</evidence>
<reference evidence="3" key="1">
    <citation type="submission" date="2018-06" db="EMBL/GenBank/DDBJ databases">
        <authorList>
            <person name="Zhirakovskaya E."/>
        </authorList>
    </citation>
    <scope>NUCLEOTIDE SEQUENCE</scope>
</reference>
<keyword evidence="3" id="KW-0282">Flagellum</keyword>
<dbReference type="GO" id="GO:0000160">
    <property type="term" value="P:phosphorelay signal transduction system"/>
    <property type="evidence" value="ECO:0007669"/>
    <property type="project" value="InterPro"/>
</dbReference>
<dbReference type="SMART" id="SM00448">
    <property type="entry name" value="REC"/>
    <property type="match status" value="1"/>
</dbReference>
<keyword evidence="3" id="KW-0966">Cell projection</keyword>
<dbReference type="SUPFAM" id="SSF52172">
    <property type="entry name" value="CheY-like"/>
    <property type="match status" value="1"/>
</dbReference>
<dbReference type="InterPro" id="IPR001789">
    <property type="entry name" value="Sig_transdc_resp-reg_receiver"/>
</dbReference>
<accession>A0A3B0UEQ9</accession>
<dbReference type="Pfam" id="PF00072">
    <property type="entry name" value="Response_reg"/>
    <property type="match status" value="1"/>
</dbReference>
<evidence type="ECO:0000256" key="1">
    <source>
        <dbReference type="ARBA" id="ARBA00022553"/>
    </source>
</evidence>
<keyword evidence="3" id="KW-0969">Cilium</keyword>
<sequence length="122" mass="14164">MRNKTILFVDDSVSIRMLVKMILEEAGYQIIMSEDGKDALSHLDGRTIDLVITDLHMPRMNGLDLIKEIRKHQNYRFVPILFLTTETKPELKQEAKVAGATGWITKPFDRDKFLHIIKKVIR</sequence>
<dbReference type="EMBL" id="UOET01000133">
    <property type="protein sequence ID" value="VAW27600.1"/>
    <property type="molecule type" value="Genomic_DNA"/>
</dbReference>
<dbReference type="InterPro" id="IPR011006">
    <property type="entry name" value="CheY-like_superfamily"/>
</dbReference>
<protein>
    <submittedName>
        <fullName evidence="3">Chemotaxis regulator - transmits chemoreceptor signals to flagellar motor components CheY</fullName>
    </submittedName>
</protein>
<dbReference type="PANTHER" id="PTHR44591:SF25">
    <property type="entry name" value="CHEMOTAXIS TWO-COMPONENT RESPONSE REGULATOR"/>
    <property type="match status" value="1"/>
</dbReference>
<dbReference type="InterPro" id="IPR050595">
    <property type="entry name" value="Bact_response_regulator"/>
</dbReference>
<dbReference type="Gene3D" id="3.40.50.2300">
    <property type="match status" value="1"/>
</dbReference>
<name>A0A3B0UEQ9_9ZZZZ</name>
<keyword evidence="3" id="KW-0675">Receptor</keyword>
<proteinExistence type="predicted"/>
<dbReference type="PANTHER" id="PTHR44591">
    <property type="entry name" value="STRESS RESPONSE REGULATOR PROTEIN 1"/>
    <property type="match status" value="1"/>
</dbReference>